<proteinExistence type="predicted"/>
<evidence type="ECO:0000256" key="3">
    <source>
        <dbReference type="SAM" id="Phobius"/>
    </source>
</evidence>
<gene>
    <name evidence="4" type="ORF">JK635_07830</name>
</gene>
<feature type="compositionally biased region" description="Polar residues" evidence="2">
    <location>
        <begin position="37"/>
        <end position="47"/>
    </location>
</feature>
<evidence type="ECO:0000313" key="4">
    <source>
        <dbReference type="EMBL" id="MBL4952119.1"/>
    </source>
</evidence>
<dbReference type="RefSeq" id="WP_202653398.1">
    <property type="nucleotide sequence ID" value="NZ_JAESWB010000134.1"/>
</dbReference>
<evidence type="ECO:0008006" key="6">
    <source>
        <dbReference type="Google" id="ProtNLM"/>
    </source>
</evidence>
<dbReference type="Proteomes" id="UP000623967">
    <property type="component" value="Unassembled WGS sequence"/>
</dbReference>
<organism evidence="4 5">
    <name type="scientific">Neobacillus paridis</name>
    <dbReference type="NCBI Taxonomy" id="2803862"/>
    <lineage>
        <taxon>Bacteria</taxon>
        <taxon>Bacillati</taxon>
        <taxon>Bacillota</taxon>
        <taxon>Bacilli</taxon>
        <taxon>Bacillales</taxon>
        <taxon>Bacillaceae</taxon>
        <taxon>Neobacillus</taxon>
    </lineage>
</organism>
<keyword evidence="3" id="KW-1133">Transmembrane helix</keyword>
<accession>A0ABS1TLB9</accession>
<dbReference type="InterPro" id="IPR029050">
    <property type="entry name" value="Immunoprotect_excell_Ig-like"/>
</dbReference>
<keyword evidence="3" id="KW-0472">Membrane</keyword>
<keyword evidence="5" id="KW-1185">Reference proteome</keyword>
<dbReference type="EMBL" id="JAESWB010000134">
    <property type="protein sequence ID" value="MBL4952119.1"/>
    <property type="molecule type" value="Genomic_DNA"/>
</dbReference>
<feature type="transmembrane region" description="Helical" evidence="3">
    <location>
        <begin position="117"/>
        <end position="140"/>
    </location>
</feature>
<feature type="region of interest" description="Disordered" evidence="2">
    <location>
        <begin position="27"/>
        <end position="57"/>
    </location>
</feature>
<evidence type="ECO:0000313" key="5">
    <source>
        <dbReference type="Proteomes" id="UP000623967"/>
    </source>
</evidence>
<keyword evidence="3" id="KW-0812">Transmembrane</keyword>
<feature type="compositionally biased region" description="Basic and acidic residues" evidence="2">
    <location>
        <begin position="48"/>
        <end position="57"/>
    </location>
</feature>
<evidence type="ECO:0000256" key="1">
    <source>
        <dbReference type="ARBA" id="ARBA00022729"/>
    </source>
</evidence>
<name>A0ABS1TLB9_9BACI</name>
<sequence>MARRRKRGVLNQKETDISLESIAENLKNEMEKEDTPNEISNQPLNETSKIEKETYPNPLEEERKLLKKAEAFLQKNQVKLSLDEGKEKEEATEVKQESELLKEEPKRIIPQTKQNQSFYFAMIGIVLTLIGFVFGILVSITHQQSAETHRISPLENIVKQDLSLHNVKKEASMYGVSLKIVKEKKRENKWMVAFEVQNQGKETVYFMANTLKLVGEDGTIIVPELDKGNIPPTFAGNGIAPGTSDQAVLVFTLPHSFQPDYFLLENVTNMKNGTWTFQIDAR</sequence>
<comment type="caution">
    <text evidence="4">The sequence shown here is derived from an EMBL/GenBank/DDBJ whole genome shotgun (WGS) entry which is preliminary data.</text>
</comment>
<dbReference type="Gene3D" id="2.60.40.1240">
    <property type="match status" value="1"/>
</dbReference>
<protein>
    <recommendedName>
        <fullName evidence="6">DUF4352 domain-containing protein</fullName>
    </recommendedName>
</protein>
<keyword evidence="1" id="KW-0732">Signal</keyword>
<evidence type="ECO:0000256" key="2">
    <source>
        <dbReference type="SAM" id="MobiDB-lite"/>
    </source>
</evidence>
<reference evidence="4 5" key="1">
    <citation type="submission" date="2021-01" db="EMBL/GenBank/DDBJ databases">
        <title>Genome public.</title>
        <authorList>
            <person name="Liu C."/>
            <person name="Sun Q."/>
        </authorList>
    </citation>
    <scope>NUCLEOTIDE SEQUENCE [LARGE SCALE GENOMIC DNA]</scope>
    <source>
        <strain evidence="4 5">YIM B02564</strain>
    </source>
</reference>